<evidence type="ECO:0000313" key="5">
    <source>
        <dbReference type="EMBL" id="OCL03801.1"/>
    </source>
</evidence>
<sequence>MFSNTGQTSSNTPSLFSSNPTTSAQSSGSLFGTTSTTGTSAPAQQSLFSNLGSTPQPQSSNPFANNRFAGTGTAGSQAQNTGGLFGRIGNTNTLQAPQQQSTITSNLFSGLGASTAQPQQSSTTNSSFGSLGASTAQPQPQSTTTGSLFGGPGASANQAQQQPNVSSSLFSGLGASTAQPQPNTIDSQQGQTQQQGGPLSQSTNAPARSAHFDHLVERGRKRSNQENGANQFSDLPSLQLGLGDIARKVRNLGGGPSAPQAQDSRAHYLLAASGVSTGSTLRDLNQFSAQAGLSTTGPSSNVLDTDIDGYIANLQSQSTLALIQEGLEQSKRDFDTFLEENVQMEWDAQRKRIYEHFGLAKQSENLASSTGATQSQAARGAFGRSTRRGRGLGASTTSVTGMSFGASGMRSVIGSPATGFQGRMSTLQDNSDKAGAGPQSAPQDRFDRDKQEKYAAKVKELNAARLQEVVYPILQQFAEVEFQSGIDNTQQLVDSYNAIISITKENPKVSRPSDPGAIKERHYSTYYLDPTSTSNKSIALRKRIIDGSRQFLEKHYFNQLQTAISKNPREANLGGVPSTINKVRAYIRLKSARKELGAENELFRRNGQDGDYPWVLVFHLLRSGLTKEAAQYVAENEPFFKAHDRAFISAIAYYTKDPDRRLNHDLQTRINNTFSSRARIAAADDDPYCTACYKVIGRCELSRRNIEGIGQNMEDWVWLQFNLVRETVRSEDSPAESFGLEELRTTISDIGQRHFSPGSENAGGYGTFFFLQILAGMFEQAVSYLYQYNYTAAVHFAIALDYYGLLRVADWSSSGSEILTFTPSQKPQLNFGQMIGYYTRDFRAAKAEAATDYLTLICLNTDLPGEAGKQQAALCHEALRELVLETREFAELLGDIRSDGTSIKGAIEQRLPLIKIEDKKDFLKTITIQAAKVADDSGRTTDAVLLYHLSEEFDNVVSILNRALSEAISTDLGQEPLRLEPLKPRATALVAGQPQQPQQPGSSLSLTSIDDPADLARSMIAMYDTNSSYYGKISARNRDTIKLLLDMSNAKKTVEAGRWPEALDIITSTSLLPLRALGSLPAIRSCATNFSTYPPEVARNIGNLLMWTITCCGRHREVLLGSQYEDWTRKKIADDLLQTAKDLMVFAGLIRYKLPPRVFEVLARAGQDVGVY</sequence>
<feature type="region of interest" description="Disordered" evidence="4">
    <location>
        <begin position="415"/>
        <end position="452"/>
    </location>
</feature>
<dbReference type="AlphaFoldDB" id="A0A8E2ES31"/>
<comment type="subcellular location">
    <subcellularLocation>
        <location evidence="1">Nucleus envelope</location>
    </subcellularLocation>
</comment>
<dbReference type="GO" id="GO:0017056">
    <property type="term" value="F:structural constituent of nuclear pore"/>
    <property type="evidence" value="ECO:0007669"/>
    <property type="project" value="InterPro"/>
</dbReference>
<dbReference type="InterPro" id="IPR007231">
    <property type="entry name" value="Nucleoporin_int_Nup93/Nic96"/>
</dbReference>
<dbReference type="OrthoDB" id="203824at2759"/>
<feature type="compositionally biased region" description="Polar residues" evidence="4">
    <location>
        <begin position="41"/>
        <end position="64"/>
    </location>
</feature>
<dbReference type="PANTHER" id="PTHR11225:SF4">
    <property type="entry name" value="NUCLEAR PORE COMPLEX PROTEIN NUP93"/>
    <property type="match status" value="1"/>
</dbReference>
<keyword evidence="6" id="KW-1185">Reference proteome</keyword>
<evidence type="ECO:0000256" key="4">
    <source>
        <dbReference type="SAM" id="MobiDB-lite"/>
    </source>
</evidence>
<feature type="compositionally biased region" description="Polar residues" evidence="4">
    <location>
        <begin position="155"/>
        <end position="186"/>
    </location>
</feature>
<evidence type="ECO:0000256" key="2">
    <source>
        <dbReference type="ARBA" id="ARBA00010186"/>
    </source>
</evidence>
<feature type="region of interest" description="Disordered" evidence="4">
    <location>
        <begin position="111"/>
        <end position="207"/>
    </location>
</feature>
<evidence type="ECO:0000256" key="3">
    <source>
        <dbReference type="ARBA" id="ARBA00023242"/>
    </source>
</evidence>
<comment type="similarity">
    <text evidence="2">Belongs to the nucleoporin interacting component (NIC) family.</text>
</comment>
<evidence type="ECO:0000313" key="6">
    <source>
        <dbReference type="Proteomes" id="UP000250140"/>
    </source>
</evidence>
<feature type="compositionally biased region" description="Polar residues" evidence="4">
    <location>
        <begin position="111"/>
        <end position="129"/>
    </location>
</feature>
<gene>
    <name evidence="5" type="ORF">AOQ84DRAFT_381247</name>
</gene>
<accession>A0A8E2ES31</accession>
<reference evidence="5 6" key="1">
    <citation type="journal article" date="2016" name="Nat. Commun.">
        <title>Ectomycorrhizal ecology is imprinted in the genome of the dominant symbiotic fungus Cenococcum geophilum.</title>
        <authorList>
            <consortium name="DOE Joint Genome Institute"/>
            <person name="Peter M."/>
            <person name="Kohler A."/>
            <person name="Ohm R.A."/>
            <person name="Kuo A."/>
            <person name="Krutzmann J."/>
            <person name="Morin E."/>
            <person name="Arend M."/>
            <person name="Barry K.W."/>
            <person name="Binder M."/>
            <person name="Choi C."/>
            <person name="Clum A."/>
            <person name="Copeland A."/>
            <person name="Grisel N."/>
            <person name="Haridas S."/>
            <person name="Kipfer T."/>
            <person name="LaButti K."/>
            <person name="Lindquist E."/>
            <person name="Lipzen A."/>
            <person name="Maire R."/>
            <person name="Meier B."/>
            <person name="Mihaltcheva S."/>
            <person name="Molinier V."/>
            <person name="Murat C."/>
            <person name="Poggeler S."/>
            <person name="Quandt C.A."/>
            <person name="Sperisen C."/>
            <person name="Tritt A."/>
            <person name="Tisserant E."/>
            <person name="Crous P.W."/>
            <person name="Henrissat B."/>
            <person name="Nehls U."/>
            <person name="Egli S."/>
            <person name="Spatafora J.W."/>
            <person name="Grigoriev I.V."/>
            <person name="Martin F.M."/>
        </authorList>
    </citation>
    <scope>NUCLEOTIDE SEQUENCE [LARGE SCALE GENOMIC DNA]</scope>
    <source>
        <strain evidence="5 6">CBS 207.34</strain>
    </source>
</reference>
<dbReference type="Pfam" id="PF04097">
    <property type="entry name" value="Nic96"/>
    <property type="match status" value="1"/>
</dbReference>
<proteinExistence type="inferred from homology"/>
<feature type="compositionally biased region" description="Low complexity" evidence="4">
    <location>
        <begin position="133"/>
        <end position="145"/>
    </location>
</feature>
<dbReference type="GO" id="GO:0016973">
    <property type="term" value="P:poly(A)+ mRNA export from nucleus"/>
    <property type="evidence" value="ECO:0007669"/>
    <property type="project" value="TreeGrafter"/>
</dbReference>
<dbReference type="PANTHER" id="PTHR11225">
    <property type="entry name" value="NUCLEAR PORE COMPLEX PROTEIN NUP93 NUCLEOPORIN NUP93 DEAD EYE PROTEIN"/>
    <property type="match status" value="1"/>
</dbReference>
<feature type="region of interest" description="Disordered" evidence="4">
    <location>
        <begin position="365"/>
        <end position="398"/>
    </location>
</feature>
<dbReference type="EMBL" id="KV750677">
    <property type="protein sequence ID" value="OCL03801.1"/>
    <property type="molecule type" value="Genomic_DNA"/>
</dbReference>
<name>A0A8E2ES31_9PEZI</name>
<feature type="compositionally biased region" description="Low complexity" evidence="4">
    <location>
        <begin position="367"/>
        <end position="378"/>
    </location>
</feature>
<keyword evidence="3" id="KW-0539">Nucleus</keyword>
<feature type="compositionally biased region" description="Low complexity" evidence="4">
    <location>
        <begin position="26"/>
        <end position="40"/>
    </location>
</feature>
<evidence type="ECO:0000256" key="1">
    <source>
        <dbReference type="ARBA" id="ARBA00004259"/>
    </source>
</evidence>
<dbReference type="Proteomes" id="UP000250140">
    <property type="component" value="Unassembled WGS sequence"/>
</dbReference>
<feature type="compositionally biased region" description="Low complexity" evidence="4">
    <location>
        <begin position="187"/>
        <end position="202"/>
    </location>
</feature>
<organism evidence="5 6">
    <name type="scientific">Glonium stellatum</name>
    <dbReference type="NCBI Taxonomy" id="574774"/>
    <lineage>
        <taxon>Eukaryota</taxon>
        <taxon>Fungi</taxon>
        <taxon>Dikarya</taxon>
        <taxon>Ascomycota</taxon>
        <taxon>Pezizomycotina</taxon>
        <taxon>Dothideomycetes</taxon>
        <taxon>Pleosporomycetidae</taxon>
        <taxon>Gloniales</taxon>
        <taxon>Gloniaceae</taxon>
        <taxon>Glonium</taxon>
    </lineage>
</organism>
<feature type="compositionally biased region" description="Polar residues" evidence="4">
    <location>
        <begin position="1"/>
        <end position="25"/>
    </location>
</feature>
<feature type="region of interest" description="Disordered" evidence="4">
    <location>
        <begin position="1"/>
        <end position="91"/>
    </location>
</feature>
<dbReference type="GO" id="GO:0005643">
    <property type="term" value="C:nuclear pore"/>
    <property type="evidence" value="ECO:0007669"/>
    <property type="project" value="InterPro"/>
</dbReference>
<protein>
    <submittedName>
        <fullName evidence="5">NIC-domain-containing protein</fullName>
    </submittedName>
</protein>
<dbReference type="GO" id="GO:0006606">
    <property type="term" value="P:protein import into nucleus"/>
    <property type="evidence" value="ECO:0007669"/>
    <property type="project" value="TreeGrafter"/>
</dbReference>